<evidence type="ECO:0000313" key="2">
    <source>
        <dbReference type="EMBL" id="GAH26162.1"/>
    </source>
</evidence>
<reference evidence="2" key="1">
    <citation type="journal article" date="2014" name="Front. Microbiol.">
        <title>High frequency of phylogenetically diverse reductive dehalogenase-homologous genes in deep subseafloor sedimentary metagenomes.</title>
        <authorList>
            <person name="Kawai M."/>
            <person name="Futagami T."/>
            <person name="Toyoda A."/>
            <person name="Takaki Y."/>
            <person name="Nishi S."/>
            <person name="Hori S."/>
            <person name="Arai W."/>
            <person name="Tsubouchi T."/>
            <person name="Morono Y."/>
            <person name="Uchiyama I."/>
            <person name="Ito T."/>
            <person name="Fujiyama A."/>
            <person name="Inagaki F."/>
            <person name="Takami H."/>
        </authorList>
    </citation>
    <scope>NUCLEOTIDE SEQUENCE</scope>
    <source>
        <strain evidence="2">Expedition CK06-06</strain>
    </source>
</reference>
<name>X1E0V6_9ZZZZ</name>
<sequence>MASLEQEVGNLLRRKGLTLGIVESASGGLISHLITNAPGSSDYYKGSVTAYSNEVKIKVVGVKEDTINKYGAVSAQVAEEMAQGGRKILAADICLADTGIAGPSGATPGKPVGLFYIGLSHQAGTYSQKHNFQGNREQNKRRAAEAALGWLKEY</sequence>
<dbReference type="InterPro" id="IPR036653">
    <property type="entry name" value="CinA-like_C"/>
</dbReference>
<accession>X1E0V6</accession>
<dbReference type="SUPFAM" id="SSF142433">
    <property type="entry name" value="CinA-like"/>
    <property type="match status" value="1"/>
</dbReference>
<feature type="domain" description="CinA C-terminal" evidence="1">
    <location>
        <begin position="3"/>
        <end position="153"/>
    </location>
</feature>
<dbReference type="EMBL" id="BARU01003671">
    <property type="protein sequence ID" value="GAH26162.1"/>
    <property type="molecule type" value="Genomic_DNA"/>
</dbReference>
<dbReference type="Gene3D" id="3.90.950.20">
    <property type="entry name" value="CinA-like"/>
    <property type="match status" value="1"/>
</dbReference>
<dbReference type="InterPro" id="IPR008136">
    <property type="entry name" value="CinA_C"/>
</dbReference>
<feature type="non-terminal residue" evidence="2">
    <location>
        <position position="154"/>
    </location>
</feature>
<dbReference type="AlphaFoldDB" id="X1E0V6"/>
<dbReference type="Pfam" id="PF02464">
    <property type="entry name" value="CinA"/>
    <property type="match status" value="1"/>
</dbReference>
<proteinExistence type="predicted"/>
<comment type="caution">
    <text evidence="2">The sequence shown here is derived from an EMBL/GenBank/DDBJ whole genome shotgun (WGS) entry which is preliminary data.</text>
</comment>
<evidence type="ECO:0000259" key="1">
    <source>
        <dbReference type="Pfam" id="PF02464"/>
    </source>
</evidence>
<dbReference type="NCBIfam" id="TIGR00199">
    <property type="entry name" value="PncC_domain"/>
    <property type="match status" value="1"/>
</dbReference>
<protein>
    <recommendedName>
        <fullName evidence="1">CinA C-terminal domain-containing protein</fullName>
    </recommendedName>
</protein>
<gene>
    <name evidence="2" type="ORF">S03H2_07809</name>
</gene>
<organism evidence="2">
    <name type="scientific">marine sediment metagenome</name>
    <dbReference type="NCBI Taxonomy" id="412755"/>
    <lineage>
        <taxon>unclassified sequences</taxon>
        <taxon>metagenomes</taxon>
        <taxon>ecological metagenomes</taxon>
    </lineage>
</organism>